<dbReference type="PANTHER" id="PTHR10457:SF7">
    <property type="entry name" value="GALACTOKINASE-RELATED"/>
    <property type="match status" value="1"/>
</dbReference>
<keyword evidence="3" id="KW-0547">Nucleotide-binding</keyword>
<feature type="domain" description="GHMP kinase N-terminal" evidence="6">
    <location>
        <begin position="109"/>
        <end position="181"/>
    </location>
</feature>
<keyword evidence="10" id="KW-1185">Reference proteome</keyword>
<dbReference type="Pfam" id="PF08544">
    <property type="entry name" value="GHMP_kinases_C"/>
    <property type="match status" value="1"/>
</dbReference>
<dbReference type="PANTHER" id="PTHR10457">
    <property type="entry name" value="MEVALONATE KINASE/GALACTOKINASE"/>
    <property type="match status" value="1"/>
</dbReference>
<dbReference type="Proteomes" id="UP000823046">
    <property type="component" value="Unassembled WGS sequence"/>
</dbReference>
<comment type="similarity">
    <text evidence="1">Belongs to the GHMP kinase family. GalK subfamily.</text>
</comment>
<evidence type="ECO:0000256" key="4">
    <source>
        <dbReference type="ARBA" id="ARBA00022777"/>
    </source>
</evidence>
<dbReference type="SUPFAM" id="SSF54211">
    <property type="entry name" value="Ribosomal protein S5 domain 2-like"/>
    <property type="match status" value="1"/>
</dbReference>
<dbReference type="InterPro" id="IPR014721">
    <property type="entry name" value="Ribsml_uS5_D2-typ_fold_subgr"/>
</dbReference>
<dbReference type="PRINTS" id="PR00959">
    <property type="entry name" value="MEVGALKINASE"/>
</dbReference>
<keyword evidence="5" id="KW-0067">ATP-binding</keyword>
<evidence type="ECO:0000313" key="10">
    <source>
        <dbReference type="Proteomes" id="UP000823046"/>
    </source>
</evidence>
<evidence type="ECO:0000256" key="3">
    <source>
        <dbReference type="ARBA" id="ARBA00022741"/>
    </source>
</evidence>
<comment type="caution">
    <text evidence="9">The sequence shown here is derived from an EMBL/GenBank/DDBJ whole genome shotgun (WGS) entry which is preliminary data.</text>
</comment>
<dbReference type="EMBL" id="JADAQX010000214">
    <property type="protein sequence ID" value="KAF8821209.1"/>
    <property type="molecule type" value="Genomic_DNA"/>
</dbReference>
<sequence length="477" mass="51887">MIGEHIDYNSYTVLPICISRSIYFAINAEPYDGPAVTIHNVDSKNFPSVTFEKISDIKIASPHIWTNYIVAGLIGFCEYKMSNRDFSAVGTVYKSFTNENMEYWNNSISSVSRNIRILVDGDIPKAVGLSSSSALVVSSTLAFTIIGNFPVSRPELAEVCARSERHVGTAGGGMDQAAMCLSVAGCGQHISFKPIKAVSVSLPRGARVVVANSMVESEKARSAATHFNRRVFECKVAAYILTKALCPDCDIIPKDMDKLDLGSVQASSGLSLEDLSAAVDKHLSRADYEKDQILLALGNERLDSLLKGRVGPGVWSTQSGFKLWSRAKHVYTEAARVLKFVEVCANTSVYDEEKAKILGKLMNESDYSCNDLYECGSPELKTLTSAARSFGALGSRLTGAGWGGFTVSLVSDETAANSLIEKLQKGYAPFKSMSEKELNEQLFMAEPAGGVSAYCLSKELPLRYHERDNAFLQETSA</sequence>
<feature type="domain" description="GHMP kinase C-terminal" evidence="7">
    <location>
        <begin position="356"/>
        <end position="427"/>
    </location>
</feature>
<dbReference type="SUPFAM" id="SSF55060">
    <property type="entry name" value="GHMP Kinase, C-terminal domain"/>
    <property type="match status" value="1"/>
</dbReference>
<dbReference type="Gene3D" id="1.20.1440.340">
    <property type="match status" value="1"/>
</dbReference>
<dbReference type="InterPro" id="IPR006203">
    <property type="entry name" value="GHMP_knse_ATP-bd_CS"/>
</dbReference>
<keyword evidence="4 9" id="KW-0418">Kinase</keyword>
<evidence type="ECO:0000313" key="9">
    <source>
        <dbReference type="EMBL" id="KAF8821209.1"/>
    </source>
</evidence>
<gene>
    <name evidence="9" type="ORF">IE077_002319</name>
</gene>
<keyword evidence="2" id="KW-0808">Transferase</keyword>
<evidence type="ECO:0000259" key="6">
    <source>
        <dbReference type="Pfam" id="PF00288"/>
    </source>
</evidence>
<dbReference type="InterPro" id="IPR013750">
    <property type="entry name" value="GHMP_kinase_C_dom"/>
</dbReference>
<dbReference type="InterPro" id="IPR006206">
    <property type="entry name" value="Mevalonate/galactokinase"/>
</dbReference>
<proteinExistence type="inferred from homology"/>
<feature type="domain" description="Galactokinase N-terminal" evidence="8">
    <location>
        <begin position="2"/>
        <end position="27"/>
    </location>
</feature>
<dbReference type="InterPro" id="IPR019539">
    <property type="entry name" value="GalKase_N"/>
</dbReference>
<evidence type="ECO:0000259" key="7">
    <source>
        <dbReference type="Pfam" id="PF08544"/>
    </source>
</evidence>
<dbReference type="PROSITE" id="PS00627">
    <property type="entry name" value="GHMP_KINASES_ATP"/>
    <property type="match status" value="1"/>
</dbReference>
<feature type="non-terminal residue" evidence="9">
    <location>
        <position position="477"/>
    </location>
</feature>
<evidence type="ECO:0000256" key="2">
    <source>
        <dbReference type="ARBA" id="ARBA00022679"/>
    </source>
</evidence>
<dbReference type="InterPro" id="IPR020568">
    <property type="entry name" value="Ribosomal_Su5_D2-typ_SF"/>
</dbReference>
<dbReference type="InterPro" id="IPR036554">
    <property type="entry name" value="GHMP_kinase_C_sf"/>
</dbReference>
<dbReference type="GO" id="GO:0016301">
    <property type="term" value="F:kinase activity"/>
    <property type="evidence" value="ECO:0007669"/>
    <property type="project" value="UniProtKB-KW"/>
</dbReference>
<evidence type="ECO:0000256" key="1">
    <source>
        <dbReference type="ARBA" id="ARBA00006566"/>
    </source>
</evidence>
<reference evidence="9 10" key="1">
    <citation type="journal article" date="2020" name="bioRxiv">
        <title>Metabolic contributions of an alphaproteobacterial endosymbiont in the apicomplexan Cardiosporidium cionae.</title>
        <authorList>
            <person name="Hunter E.S."/>
            <person name="Paight C.J."/>
            <person name="Lane C.E."/>
        </authorList>
    </citation>
    <scope>NUCLEOTIDE SEQUENCE [LARGE SCALE GENOMIC DNA]</scope>
    <source>
        <strain evidence="9">ESH_2018</strain>
    </source>
</reference>
<evidence type="ECO:0000256" key="5">
    <source>
        <dbReference type="ARBA" id="ARBA00022840"/>
    </source>
</evidence>
<accession>A0ABQ7JB76</accession>
<organism evidence="9 10">
    <name type="scientific">Cardiosporidium cionae</name>
    <dbReference type="NCBI Taxonomy" id="476202"/>
    <lineage>
        <taxon>Eukaryota</taxon>
        <taxon>Sar</taxon>
        <taxon>Alveolata</taxon>
        <taxon>Apicomplexa</taxon>
        <taxon>Aconoidasida</taxon>
        <taxon>Nephromycida</taxon>
        <taxon>Cardiosporidium</taxon>
    </lineage>
</organism>
<dbReference type="Gene3D" id="3.30.230.10">
    <property type="match status" value="1"/>
</dbReference>
<dbReference type="Gene3D" id="3.30.70.3170">
    <property type="match status" value="1"/>
</dbReference>
<name>A0ABQ7JB76_9APIC</name>
<dbReference type="InterPro" id="IPR006204">
    <property type="entry name" value="GHMP_kinase_N_dom"/>
</dbReference>
<evidence type="ECO:0000259" key="8">
    <source>
        <dbReference type="Pfam" id="PF10509"/>
    </source>
</evidence>
<dbReference type="Pfam" id="PF10509">
    <property type="entry name" value="GalKase_gal_bdg"/>
    <property type="match status" value="1"/>
</dbReference>
<protein>
    <submittedName>
        <fullName evidence="9">GHMP kinase, N-terminal domain-containing protein</fullName>
    </submittedName>
</protein>
<dbReference type="PIRSF" id="PIRSF000530">
    <property type="entry name" value="Galactokinase"/>
    <property type="match status" value="1"/>
</dbReference>
<dbReference type="Pfam" id="PF00288">
    <property type="entry name" value="GHMP_kinases_N"/>
    <property type="match status" value="1"/>
</dbReference>